<dbReference type="GO" id="GO:0005524">
    <property type="term" value="F:ATP binding"/>
    <property type="evidence" value="ECO:0007669"/>
    <property type="project" value="UniProtKB-KW"/>
</dbReference>
<dbReference type="GO" id="GO:0005829">
    <property type="term" value="C:cytosol"/>
    <property type="evidence" value="ECO:0007669"/>
    <property type="project" value="TreeGrafter"/>
</dbReference>
<keyword evidence="1" id="KW-0963">Cytoplasm</keyword>
<evidence type="ECO:0000313" key="9">
    <source>
        <dbReference type="Proteomes" id="UP000823598"/>
    </source>
</evidence>
<dbReference type="Proteomes" id="UP000823598">
    <property type="component" value="Unassembled WGS sequence"/>
</dbReference>
<dbReference type="SUPFAM" id="SSF55681">
    <property type="entry name" value="Class II aaRS and biotin synthetases"/>
    <property type="match status" value="1"/>
</dbReference>
<dbReference type="GO" id="GO:0006529">
    <property type="term" value="P:asparagine biosynthetic process"/>
    <property type="evidence" value="ECO:0007669"/>
    <property type="project" value="UniProtKB-KW"/>
</dbReference>
<dbReference type="GO" id="GO:0004071">
    <property type="term" value="F:aspartate-ammonia ligase activity"/>
    <property type="evidence" value="ECO:0007669"/>
    <property type="project" value="InterPro"/>
</dbReference>
<sequence length="202" mass="22668">VAVVRKIYAALKETEQMVYERFPHITPVLPDDIAVVHSEELLQLYPSLSPKQREAEIARKYGAVFIVGIGAELSDGKPHDGRAPDYDDWITPNSAGYRGLNGDILLWNPVLRIPFELSSMGIRVSAESLMEQLRARGCEERAALPFHRSLLAGELPYSIGGGIGQSRLCMFLLQKAHIGEVQASVWPEEQIEECRRHNIYLM</sequence>
<keyword evidence="4" id="KW-0547">Nucleotide-binding</keyword>
<dbReference type="InterPro" id="IPR045864">
    <property type="entry name" value="aa-tRNA-synth_II/BPL/LPL"/>
</dbReference>
<reference evidence="8" key="2">
    <citation type="journal article" date="2021" name="PeerJ">
        <title>Extensive microbial diversity within the chicken gut microbiome revealed by metagenomics and culture.</title>
        <authorList>
            <person name="Gilroy R."/>
            <person name="Ravi A."/>
            <person name="Getino M."/>
            <person name="Pursley I."/>
            <person name="Horton D.L."/>
            <person name="Alikhan N.F."/>
            <person name="Baker D."/>
            <person name="Gharbi K."/>
            <person name="Hall N."/>
            <person name="Watson M."/>
            <person name="Adriaenssens E.M."/>
            <person name="Foster-Nyarko E."/>
            <person name="Jarju S."/>
            <person name="Secka A."/>
            <person name="Antonio M."/>
            <person name="Oren A."/>
            <person name="Chaudhuri R.R."/>
            <person name="La Ragione R."/>
            <person name="Hildebrand F."/>
            <person name="Pallen M.J."/>
        </authorList>
    </citation>
    <scope>NUCLEOTIDE SEQUENCE</scope>
    <source>
        <strain evidence="8">6919</strain>
    </source>
</reference>
<dbReference type="PANTHER" id="PTHR30073:SF5">
    <property type="entry name" value="ASPARTATE--AMMONIA LIGASE"/>
    <property type="match status" value="1"/>
</dbReference>
<dbReference type="InterPro" id="IPR006195">
    <property type="entry name" value="aa-tRNA-synth_II"/>
</dbReference>
<protein>
    <submittedName>
        <fullName evidence="8">Aspartate--ammonia ligase</fullName>
    </submittedName>
</protein>
<reference evidence="8" key="1">
    <citation type="submission" date="2020-10" db="EMBL/GenBank/DDBJ databases">
        <authorList>
            <person name="Gilroy R."/>
        </authorList>
    </citation>
    <scope>NUCLEOTIDE SEQUENCE</scope>
    <source>
        <strain evidence="8">6919</strain>
    </source>
</reference>
<dbReference type="PANTHER" id="PTHR30073">
    <property type="entry name" value="ASPARTATE--AMMONIA LIGASE"/>
    <property type="match status" value="1"/>
</dbReference>
<keyword evidence="3" id="KW-0028">Amino-acid biosynthesis</keyword>
<evidence type="ECO:0000256" key="2">
    <source>
        <dbReference type="ARBA" id="ARBA00022598"/>
    </source>
</evidence>
<evidence type="ECO:0000313" key="8">
    <source>
        <dbReference type="EMBL" id="MBO8475447.1"/>
    </source>
</evidence>
<keyword evidence="5" id="KW-0067">ATP-binding</keyword>
<evidence type="ECO:0000256" key="6">
    <source>
        <dbReference type="ARBA" id="ARBA00022888"/>
    </source>
</evidence>
<keyword evidence="2 8" id="KW-0436">Ligase</keyword>
<evidence type="ECO:0000256" key="3">
    <source>
        <dbReference type="ARBA" id="ARBA00022605"/>
    </source>
</evidence>
<evidence type="ECO:0000256" key="1">
    <source>
        <dbReference type="ARBA" id="ARBA00022490"/>
    </source>
</evidence>
<name>A0A9D9IMX4_9BACT</name>
<dbReference type="Gene3D" id="3.30.930.10">
    <property type="entry name" value="Bira Bifunctional Protein, Domain 2"/>
    <property type="match status" value="1"/>
</dbReference>
<evidence type="ECO:0000259" key="7">
    <source>
        <dbReference type="PROSITE" id="PS50862"/>
    </source>
</evidence>
<feature type="non-terminal residue" evidence="8">
    <location>
        <position position="1"/>
    </location>
</feature>
<keyword evidence="6" id="KW-0061">Asparagine biosynthesis</keyword>
<feature type="domain" description="Aminoacyl-transfer RNA synthetases class-II family profile" evidence="7">
    <location>
        <begin position="1"/>
        <end position="187"/>
    </location>
</feature>
<proteinExistence type="predicted"/>
<evidence type="ECO:0000256" key="5">
    <source>
        <dbReference type="ARBA" id="ARBA00022840"/>
    </source>
</evidence>
<dbReference type="Pfam" id="PF03590">
    <property type="entry name" value="AsnA"/>
    <property type="match status" value="1"/>
</dbReference>
<dbReference type="PROSITE" id="PS50862">
    <property type="entry name" value="AA_TRNA_LIGASE_II"/>
    <property type="match status" value="1"/>
</dbReference>
<dbReference type="EMBL" id="JADIMC010000010">
    <property type="protein sequence ID" value="MBO8475447.1"/>
    <property type="molecule type" value="Genomic_DNA"/>
</dbReference>
<comment type="caution">
    <text evidence="8">The sequence shown here is derived from an EMBL/GenBank/DDBJ whole genome shotgun (WGS) entry which is preliminary data.</text>
</comment>
<accession>A0A9D9IMX4</accession>
<evidence type="ECO:0000256" key="4">
    <source>
        <dbReference type="ARBA" id="ARBA00022741"/>
    </source>
</evidence>
<gene>
    <name evidence="8" type="ORF">IAB88_00455</name>
</gene>
<dbReference type="AlphaFoldDB" id="A0A9D9IMX4"/>
<dbReference type="InterPro" id="IPR004618">
    <property type="entry name" value="AsnA"/>
</dbReference>
<organism evidence="8 9">
    <name type="scientific">Candidatus Limisoma faecipullorum</name>
    <dbReference type="NCBI Taxonomy" id="2840854"/>
    <lineage>
        <taxon>Bacteria</taxon>
        <taxon>Pseudomonadati</taxon>
        <taxon>Bacteroidota</taxon>
        <taxon>Bacteroidia</taxon>
        <taxon>Bacteroidales</taxon>
        <taxon>Candidatus Limisoma</taxon>
    </lineage>
</organism>